<proteinExistence type="predicted"/>
<dbReference type="EMBL" id="BAAADM010000023">
    <property type="protein sequence ID" value="GAA0434958.1"/>
    <property type="molecule type" value="Genomic_DNA"/>
</dbReference>
<protein>
    <submittedName>
        <fullName evidence="2">Uncharacterized protein</fullName>
    </submittedName>
</protein>
<gene>
    <name evidence="2" type="ORF">GCM10008983_09420</name>
</gene>
<sequence length="65" mass="7248">MATMHPFLDVGLHENHSPIGSTSTRSHRTIPTIFGRRRKSTIRKNTPTRATGTSLNKSIKDGFQT</sequence>
<comment type="caution">
    <text evidence="2">The sequence shown here is derived from an EMBL/GenBank/DDBJ whole genome shotgun (WGS) entry which is preliminary data.</text>
</comment>
<reference evidence="3" key="1">
    <citation type="journal article" date="2019" name="Int. J. Syst. Evol. Microbiol.">
        <title>The Global Catalogue of Microorganisms (GCM) 10K type strain sequencing project: providing services to taxonomists for standard genome sequencing and annotation.</title>
        <authorList>
            <consortium name="The Broad Institute Genomics Platform"/>
            <consortium name="The Broad Institute Genome Sequencing Center for Infectious Disease"/>
            <person name="Wu L."/>
            <person name="Ma J."/>
        </authorList>
    </citation>
    <scope>NUCLEOTIDE SEQUENCE [LARGE SCALE GENOMIC DNA]</scope>
    <source>
        <strain evidence="3">JCM 12149</strain>
    </source>
</reference>
<evidence type="ECO:0000313" key="2">
    <source>
        <dbReference type="EMBL" id="GAA0434958.1"/>
    </source>
</evidence>
<dbReference type="Proteomes" id="UP001501459">
    <property type="component" value="Unassembled WGS sequence"/>
</dbReference>
<name>A0ABP3J1C8_9BACI</name>
<feature type="region of interest" description="Disordered" evidence="1">
    <location>
        <begin position="1"/>
        <end position="65"/>
    </location>
</feature>
<organism evidence="2 3">
    <name type="scientific">Lentibacillus halophilus</name>
    <dbReference type="NCBI Taxonomy" id="295065"/>
    <lineage>
        <taxon>Bacteria</taxon>
        <taxon>Bacillati</taxon>
        <taxon>Bacillota</taxon>
        <taxon>Bacilli</taxon>
        <taxon>Bacillales</taxon>
        <taxon>Bacillaceae</taxon>
        <taxon>Lentibacillus</taxon>
    </lineage>
</organism>
<evidence type="ECO:0000313" key="3">
    <source>
        <dbReference type="Proteomes" id="UP001501459"/>
    </source>
</evidence>
<keyword evidence="3" id="KW-1185">Reference proteome</keyword>
<feature type="compositionally biased region" description="Polar residues" evidence="1">
    <location>
        <begin position="43"/>
        <end position="65"/>
    </location>
</feature>
<evidence type="ECO:0000256" key="1">
    <source>
        <dbReference type="SAM" id="MobiDB-lite"/>
    </source>
</evidence>
<accession>A0ABP3J1C8</accession>